<keyword evidence="12" id="KW-0648">Protein biosynthesis</keyword>
<evidence type="ECO:0000256" key="5">
    <source>
        <dbReference type="ARBA" id="ARBA00013165"/>
    </source>
</evidence>
<dbReference type="GO" id="GO:0000049">
    <property type="term" value="F:tRNA binding"/>
    <property type="evidence" value="ECO:0007669"/>
    <property type="project" value="InterPro"/>
</dbReference>
<reference evidence="18 19" key="1">
    <citation type="journal article" date="2016" name="Nat. Commun.">
        <title>Thousands of microbial genomes shed light on interconnected biogeochemical processes in an aquifer system.</title>
        <authorList>
            <person name="Anantharaman K."/>
            <person name="Brown C.T."/>
            <person name="Hug L.A."/>
            <person name="Sharon I."/>
            <person name="Castelle C.J."/>
            <person name="Probst A.J."/>
            <person name="Thomas B.C."/>
            <person name="Singh A."/>
            <person name="Wilkins M.J."/>
            <person name="Karaoz U."/>
            <person name="Brodie E.L."/>
            <person name="Williams K.H."/>
            <person name="Hubbard S.S."/>
            <person name="Banfield J.F."/>
        </authorList>
    </citation>
    <scope>NUCLEOTIDE SEQUENCE [LARGE SCALE GENOMIC DNA]</scope>
</reference>
<dbReference type="Pfam" id="PF19302">
    <property type="entry name" value="DUF5915"/>
    <property type="match status" value="1"/>
</dbReference>
<keyword evidence="6" id="KW-0963">Cytoplasm</keyword>
<keyword evidence="9" id="KW-0547">Nucleotide-binding</keyword>
<dbReference type="InterPro" id="IPR002301">
    <property type="entry name" value="Ile-tRNA-ligase"/>
</dbReference>
<dbReference type="Pfam" id="PF00300">
    <property type="entry name" value="His_Phos_1"/>
    <property type="match status" value="1"/>
</dbReference>
<dbReference type="FunFam" id="3.40.50.620:FF:000063">
    <property type="entry name" value="Isoleucine--tRNA ligase"/>
    <property type="match status" value="1"/>
</dbReference>
<dbReference type="InterPro" id="IPR009008">
    <property type="entry name" value="Val/Leu/Ile-tRNA-synth_edit"/>
</dbReference>
<comment type="subcellular location">
    <subcellularLocation>
        <location evidence="2">Cytoplasm</location>
    </subcellularLocation>
</comment>
<evidence type="ECO:0000256" key="12">
    <source>
        <dbReference type="ARBA" id="ARBA00022917"/>
    </source>
</evidence>
<comment type="cofactor">
    <cofactor evidence="1">
        <name>Zn(2+)</name>
        <dbReference type="ChEBI" id="CHEBI:29105"/>
    </cofactor>
</comment>
<comment type="catalytic activity">
    <reaction evidence="15">
        <text>tRNA(Ile) + L-isoleucine + ATP = L-isoleucyl-tRNA(Ile) + AMP + diphosphate</text>
        <dbReference type="Rhea" id="RHEA:11060"/>
        <dbReference type="Rhea" id="RHEA-COMP:9666"/>
        <dbReference type="Rhea" id="RHEA-COMP:9695"/>
        <dbReference type="ChEBI" id="CHEBI:30616"/>
        <dbReference type="ChEBI" id="CHEBI:33019"/>
        <dbReference type="ChEBI" id="CHEBI:58045"/>
        <dbReference type="ChEBI" id="CHEBI:78442"/>
        <dbReference type="ChEBI" id="CHEBI:78528"/>
        <dbReference type="ChEBI" id="CHEBI:456215"/>
        <dbReference type="EC" id="6.1.1.5"/>
    </reaction>
</comment>
<evidence type="ECO:0000256" key="8">
    <source>
        <dbReference type="ARBA" id="ARBA00022723"/>
    </source>
</evidence>
<dbReference type="PROSITE" id="PS00175">
    <property type="entry name" value="PG_MUTASE"/>
    <property type="match status" value="1"/>
</dbReference>
<dbReference type="GO" id="GO:0046872">
    <property type="term" value="F:metal ion binding"/>
    <property type="evidence" value="ECO:0007669"/>
    <property type="project" value="UniProtKB-KW"/>
</dbReference>
<keyword evidence="13" id="KW-0030">Aminoacyl-tRNA synthetase</keyword>
<dbReference type="InterPro" id="IPR023586">
    <property type="entry name" value="Ile-tRNA-ligase_type2"/>
</dbReference>
<dbReference type="Pfam" id="PF08264">
    <property type="entry name" value="Anticodon_1"/>
    <property type="match status" value="1"/>
</dbReference>
<evidence type="ECO:0000313" key="19">
    <source>
        <dbReference type="Proteomes" id="UP000178612"/>
    </source>
</evidence>
<evidence type="ECO:0000256" key="3">
    <source>
        <dbReference type="ARBA" id="ARBA00007078"/>
    </source>
</evidence>
<dbReference type="Gene3D" id="3.90.740.10">
    <property type="entry name" value="Valyl/Leucyl/Isoleucyl-tRNA synthetase, editing domain"/>
    <property type="match status" value="1"/>
</dbReference>
<feature type="domain" description="Methionyl/Valyl/Leucyl/Isoleucyl-tRNA synthetase anticodon-binding" evidence="17">
    <location>
        <begin position="816"/>
        <end position="962"/>
    </location>
</feature>
<dbReference type="PRINTS" id="PR00984">
    <property type="entry name" value="TRNASYNTHILE"/>
</dbReference>
<dbReference type="GO" id="GO:0005524">
    <property type="term" value="F:ATP binding"/>
    <property type="evidence" value="ECO:0007669"/>
    <property type="project" value="UniProtKB-KW"/>
</dbReference>
<dbReference type="SUPFAM" id="SSF52374">
    <property type="entry name" value="Nucleotidylyl transferase"/>
    <property type="match status" value="1"/>
</dbReference>
<comment type="function">
    <text evidence="14">Catalyzes the attachment of isoleucine to tRNA(Ile). As IleRS can inadvertently accommodate and process structurally similar amino acids such as valine, to avoid such errors it has two additional distinct tRNA(Ile)-dependent editing activities. One activity is designated as 'pretransfer' editing and involves the hydrolysis of activated Val-AMP. The other activity is designated 'posttransfer' editing and involves deacylation of mischarged Val-tRNA(Ile).</text>
</comment>
<evidence type="ECO:0000256" key="6">
    <source>
        <dbReference type="ARBA" id="ARBA00022490"/>
    </source>
</evidence>
<evidence type="ECO:0000256" key="1">
    <source>
        <dbReference type="ARBA" id="ARBA00001947"/>
    </source>
</evidence>
<dbReference type="GO" id="GO:0006428">
    <property type="term" value="P:isoleucyl-tRNA aminoacylation"/>
    <property type="evidence" value="ECO:0007669"/>
    <property type="project" value="InterPro"/>
</dbReference>
<feature type="domain" description="Aminoacyl-tRNA synthetase class Ia" evidence="16">
    <location>
        <begin position="640"/>
        <end position="772"/>
    </location>
</feature>
<keyword evidence="8" id="KW-0479">Metal-binding</keyword>
<dbReference type="InterPro" id="IPR001345">
    <property type="entry name" value="PG/BPGM_mutase_AS"/>
</dbReference>
<evidence type="ECO:0000256" key="9">
    <source>
        <dbReference type="ARBA" id="ARBA00022741"/>
    </source>
</evidence>
<feature type="domain" description="Aminoacyl-tRNA synthetase class Ia" evidence="16">
    <location>
        <begin position="14"/>
        <end position="490"/>
    </location>
</feature>
<dbReference type="PANTHER" id="PTHR42780">
    <property type="entry name" value="SOLEUCYL-TRNA SYNTHETASE"/>
    <property type="match status" value="1"/>
</dbReference>
<dbReference type="CDD" id="cd00818">
    <property type="entry name" value="IleRS_core"/>
    <property type="match status" value="1"/>
</dbReference>
<dbReference type="Proteomes" id="UP000178612">
    <property type="component" value="Unassembled WGS sequence"/>
</dbReference>
<dbReference type="AlphaFoldDB" id="A0A1G2T2Q5"/>
<dbReference type="GO" id="GO:0004822">
    <property type="term" value="F:isoleucine-tRNA ligase activity"/>
    <property type="evidence" value="ECO:0007669"/>
    <property type="project" value="UniProtKB-EC"/>
</dbReference>
<dbReference type="GO" id="GO:0002161">
    <property type="term" value="F:aminoacyl-tRNA deacylase activity"/>
    <property type="evidence" value="ECO:0007669"/>
    <property type="project" value="InterPro"/>
</dbReference>
<dbReference type="CDD" id="cd07067">
    <property type="entry name" value="HP_PGM_like"/>
    <property type="match status" value="1"/>
</dbReference>
<dbReference type="InterPro" id="IPR013155">
    <property type="entry name" value="M/V/L/I-tRNA-synth_anticd-bd"/>
</dbReference>
<proteinExistence type="inferred from homology"/>
<dbReference type="SUPFAM" id="SSF53254">
    <property type="entry name" value="Phosphoglycerate mutase-like"/>
    <property type="match status" value="1"/>
</dbReference>
<comment type="similarity">
    <text evidence="3">Belongs to the class-I aminoacyl-tRNA synthetase family. IleS type 2 subfamily.</text>
</comment>
<comment type="subunit">
    <text evidence="4">Monomer.</text>
</comment>
<evidence type="ECO:0000313" key="18">
    <source>
        <dbReference type="EMBL" id="OHA91534.1"/>
    </source>
</evidence>
<evidence type="ECO:0000256" key="13">
    <source>
        <dbReference type="ARBA" id="ARBA00023146"/>
    </source>
</evidence>
<dbReference type="EMBL" id="MHVJ01000011">
    <property type="protein sequence ID" value="OHA91534.1"/>
    <property type="molecule type" value="Genomic_DNA"/>
</dbReference>
<dbReference type="InterPro" id="IPR009080">
    <property type="entry name" value="tRNAsynth_Ia_anticodon-bd"/>
</dbReference>
<evidence type="ECO:0000259" key="16">
    <source>
        <dbReference type="Pfam" id="PF00133"/>
    </source>
</evidence>
<dbReference type="EC" id="6.1.1.5" evidence="5"/>
<dbReference type="InterPro" id="IPR014729">
    <property type="entry name" value="Rossmann-like_a/b/a_fold"/>
</dbReference>
<keyword evidence="11" id="KW-0067">ATP-binding</keyword>
<evidence type="ECO:0000256" key="7">
    <source>
        <dbReference type="ARBA" id="ARBA00022598"/>
    </source>
</evidence>
<evidence type="ECO:0000256" key="11">
    <source>
        <dbReference type="ARBA" id="ARBA00022840"/>
    </source>
</evidence>
<dbReference type="InterPro" id="IPR029033">
    <property type="entry name" value="His_PPase_superfam"/>
</dbReference>
<gene>
    <name evidence="18" type="ORF">A2758_00240</name>
</gene>
<keyword evidence="10" id="KW-0862">Zinc</keyword>
<accession>A0A1G2T2Q5</accession>
<dbReference type="SUPFAM" id="SSF47323">
    <property type="entry name" value="Anticodon-binding domain of a subclass of class I aminoacyl-tRNA synthetases"/>
    <property type="match status" value="1"/>
</dbReference>
<sequence length="1064" mass="122957">MADKSERAKKEEEILKFWQENKIFSKTLSQSKGKKEYIFYDGPPFATGLPHAGSLLSSVIKDVIPRYKTMRGYNVRRRWGWDCHGLPIENMIEKELGIKDKTEIEGKFGIKTFNEACRSSVLRYAHEWKKYVDRVGRWVEYDNAYKTMDNTFIESVWWALKEADKKGLLYEGKKVLLYCPHCETPIAKAEIAMDNSYKDVAEESVTVEFRVKGEKNRSLLAWTTTPWTLPGNVALAVHPDVDYVEIEKKDMGVGELVRFVLAKARLEAVFGKDDYKIVREIKGGELTGLEYEPLYRITDDPKAYRVYTAGFVTVEDGTGIVHTAVLYGEDDYQLGLKEGLPQVPLLDEKGHFNSAAPEIIRGQYFKKSEKTIKEDLEKRDLMFKREMHTHSYPHCHRCGTALIYNALISWFINIQKVKDKMIKLNEKVNWVPDHLKHGRFLNIVENAPDWTISRNRYWASPLPIWKDDEGKVHIVGSLEELKKLTKKSGNKYFLMRHGEADHNVRNVLDLEGDPNVHLTERGKKQVTVSKPENSDLVFCSPFPRSKETAELIQENFIIDERLREMHPGEDISSMRKRTMDFMFEIENKYQNKKIVIVSHQGPLNALIDFRLDLAQVNDFDFIPYPHNDNFELDLHRPYIDEIELVTEDGRPLKRIPEVIDGWVEAASMPFAEYHYPFEHKKDFESHFPGDFVAEYIAQTRTWFYYMHAVAVILFGDIAFKNVVTTGNVLAADGSKMSKSKGNYTDPLVLLDTIGADAFRYYLMSSVVMQAEDMLFKDEEVKEVETRLVNILANSFNFYELYAVGTEASSKSKNVLDRWIILRLNQLITDVTEALDKYDTVRATRPLKDFVGDLSTWYIRRSRERLRNGDKEAVGTLRGVFLEFSKLIAPIMPFIAEEIYQKVKNDKDPESVHLAEWPIPTSPCPLLGKEREVLADMVETRRIVSLALEARQKANIKVRQSLSKLEIRTDALDPEYLEIIKDELNVKIVEINNALESDVSLDTALTPELIEEGKVRDAIRVVQDWRKEKGLKPGEKAEYNVSENDRKLFMRHKVEIERATNTELT</sequence>
<evidence type="ECO:0000256" key="2">
    <source>
        <dbReference type="ARBA" id="ARBA00004496"/>
    </source>
</evidence>
<dbReference type="InterPro" id="IPR013078">
    <property type="entry name" value="His_Pase_superF_clade-1"/>
</dbReference>
<organism evidence="18 19">
    <name type="scientific">Candidatus Zambryskibacteria bacterium RIFCSPHIGHO2_01_FULL_49_18</name>
    <dbReference type="NCBI Taxonomy" id="1802740"/>
    <lineage>
        <taxon>Bacteria</taxon>
        <taxon>Candidatus Zambryskiibacteriota</taxon>
    </lineage>
</organism>
<dbReference type="InterPro" id="IPR002300">
    <property type="entry name" value="aa-tRNA-synth_Ia"/>
</dbReference>
<evidence type="ECO:0000256" key="10">
    <source>
        <dbReference type="ARBA" id="ARBA00022833"/>
    </source>
</evidence>
<evidence type="ECO:0000259" key="17">
    <source>
        <dbReference type="Pfam" id="PF08264"/>
    </source>
</evidence>
<keyword evidence="7" id="KW-0436">Ligase</keyword>
<dbReference type="CDD" id="cd07961">
    <property type="entry name" value="Anticodon_Ia_Ile_ABEc"/>
    <property type="match status" value="1"/>
</dbReference>
<protein>
    <recommendedName>
        <fullName evidence="5">isoleucine--tRNA ligase</fullName>
        <ecNumber evidence="5">6.1.1.5</ecNumber>
    </recommendedName>
</protein>
<evidence type="ECO:0000256" key="4">
    <source>
        <dbReference type="ARBA" id="ARBA00011245"/>
    </source>
</evidence>
<dbReference type="Gene3D" id="3.40.50.620">
    <property type="entry name" value="HUPs"/>
    <property type="match status" value="2"/>
</dbReference>
<name>A0A1G2T2Q5_9BACT</name>
<dbReference type="Pfam" id="PF00133">
    <property type="entry name" value="tRNA-synt_1"/>
    <property type="match status" value="2"/>
</dbReference>
<dbReference type="SUPFAM" id="SSF50677">
    <property type="entry name" value="ValRS/IleRS/LeuRS editing domain"/>
    <property type="match status" value="1"/>
</dbReference>
<dbReference type="Gene3D" id="3.40.50.1240">
    <property type="entry name" value="Phosphoglycerate mutase-like"/>
    <property type="match status" value="1"/>
</dbReference>
<dbReference type="SMART" id="SM00855">
    <property type="entry name" value="PGAM"/>
    <property type="match status" value="1"/>
</dbReference>
<dbReference type="PANTHER" id="PTHR42780:SF1">
    <property type="entry name" value="ISOLEUCINE--TRNA LIGASE, CYTOPLASMIC"/>
    <property type="match status" value="1"/>
</dbReference>
<evidence type="ECO:0000256" key="15">
    <source>
        <dbReference type="ARBA" id="ARBA00048359"/>
    </source>
</evidence>
<dbReference type="InterPro" id="IPR033709">
    <property type="entry name" value="Anticodon_Ile_ABEc"/>
</dbReference>
<dbReference type="GO" id="GO:0005737">
    <property type="term" value="C:cytoplasm"/>
    <property type="evidence" value="ECO:0007669"/>
    <property type="project" value="UniProtKB-SubCell"/>
</dbReference>
<comment type="caution">
    <text evidence="18">The sequence shown here is derived from an EMBL/GenBank/DDBJ whole genome shotgun (WGS) entry which is preliminary data.</text>
</comment>
<evidence type="ECO:0000256" key="14">
    <source>
        <dbReference type="ARBA" id="ARBA00025217"/>
    </source>
</evidence>
<dbReference type="Gene3D" id="1.10.730.10">
    <property type="entry name" value="Isoleucyl-tRNA Synthetase, Domain 1"/>
    <property type="match status" value="1"/>
</dbReference>